<evidence type="ECO:0000313" key="1">
    <source>
        <dbReference type="EMBL" id="OGC39832.1"/>
    </source>
</evidence>
<protein>
    <recommendedName>
        <fullName evidence="3">Mannosyl-glycoprotein endo-beta-N-acetylglucosamidase-like domain-containing protein</fullName>
    </recommendedName>
</protein>
<evidence type="ECO:0000313" key="2">
    <source>
        <dbReference type="Proteomes" id="UP000179242"/>
    </source>
</evidence>
<gene>
    <name evidence="1" type="ORF">A2438_04850</name>
</gene>
<name>A0A1F4U4J3_UNCSA</name>
<comment type="caution">
    <text evidence="1">The sequence shown here is derived from an EMBL/GenBank/DDBJ whole genome shotgun (WGS) entry which is preliminary data.</text>
</comment>
<dbReference type="AlphaFoldDB" id="A0A1F4U4J3"/>
<organism evidence="1 2">
    <name type="scientific">candidate division WOR-1 bacterium RIFOXYC2_FULL_46_14</name>
    <dbReference type="NCBI Taxonomy" id="1802587"/>
    <lineage>
        <taxon>Bacteria</taxon>
        <taxon>Bacillati</taxon>
        <taxon>Saganbacteria</taxon>
    </lineage>
</organism>
<reference evidence="1 2" key="1">
    <citation type="journal article" date="2016" name="Nat. Commun.">
        <title>Thousands of microbial genomes shed light on interconnected biogeochemical processes in an aquifer system.</title>
        <authorList>
            <person name="Anantharaman K."/>
            <person name="Brown C.T."/>
            <person name="Hug L.A."/>
            <person name="Sharon I."/>
            <person name="Castelle C.J."/>
            <person name="Probst A.J."/>
            <person name="Thomas B.C."/>
            <person name="Singh A."/>
            <person name="Wilkins M.J."/>
            <person name="Karaoz U."/>
            <person name="Brodie E.L."/>
            <person name="Williams K.H."/>
            <person name="Hubbard S.S."/>
            <person name="Banfield J.F."/>
        </authorList>
    </citation>
    <scope>NUCLEOTIDE SEQUENCE [LARGE SCALE GENOMIC DNA]</scope>
</reference>
<proteinExistence type="predicted"/>
<dbReference type="Proteomes" id="UP000179242">
    <property type="component" value="Unassembled WGS sequence"/>
</dbReference>
<evidence type="ECO:0008006" key="3">
    <source>
        <dbReference type="Google" id="ProtNLM"/>
    </source>
</evidence>
<dbReference type="EMBL" id="MEUJ01000005">
    <property type="protein sequence ID" value="OGC39832.1"/>
    <property type="molecule type" value="Genomic_DNA"/>
</dbReference>
<accession>A0A1F4U4J3</accession>
<sequence length="173" mass="19804">MRILLIGLLLVFLSGIGHAVDLRAVKLLKYLERYPGTPLASHVHEILSCADKFKVDYRLYVAISGAESGFGRKVSLDRKNFTGYLNGRVGFISIYDNIYKTHELIGTGKWYKKYRATKNIKDFVYTYKGVPPYAHYLRNIRAVMVGIANMPVDREKTELEAAANWVATRYDKY</sequence>